<gene>
    <name evidence="3" type="ORF">OSB1V03_LOCUS4043</name>
</gene>
<reference evidence="3" key="1">
    <citation type="submission" date="2020-11" db="EMBL/GenBank/DDBJ databases">
        <authorList>
            <person name="Tran Van P."/>
        </authorList>
    </citation>
    <scope>NUCLEOTIDE SEQUENCE</scope>
</reference>
<accession>A0A7R9KIL1</accession>
<dbReference type="Pfam" id="PF00059">
    <property type="entry name" value="Lectin_C"/>
    <property type="match status" value="2"/>
</dbReference>
<evidence type="ECO:0000313" key="4">
    <source>
        <dbReference type="Proteomes" id="UP000759131"/>
    </source>
</evidence>
<name>A0A7R9KIL1_9ACAR</name>
<evidence type="ECO:0000259" key="2">
    <source>
        <dbReference type="PROSITE" id="PS50041"/>
    </source>
</evidence>
<dbReference type="InterPro" id="IPR050111">
    <property type="entry name" value="C-type_lectin/snaclec_domain"/>
</dbReference>
<feature type="domain" description="C-type lectin" evidence="2">
    <location>
        <begin position="446"/>
        <end position="562"/>
    </location>
</feature>
<feature type="domain" description="C-type lectin" evidence="2">
    <location>
        <begin position="28"/>
        <end position="123"/>
    </location>
</feature>
<dbReference type="Proteomes" id="UP000759131">
    <property type="component" value="Unassembled WGS sequence"/>
</dbReference>
<dbReference type="AlphaFoldDB" id="A0A7R9KIL1"/>
<keyword evidence="1" id="KW-1015">Disulfide bond</keyword>
<proteinExistence type="predicted"/>
<evidence type="ECO:0000313" key="3">
    <source>
        <dbReference type="EMBL" id="CAD7623588.1"/>
    </source>
</evidence>
<keyword evidence="4" id="KW-1185">Reference proteome</keyword>
<dbReference type="PANTHER" id="PTHR22803">
    <property type="entry name" value="MANNOSE, PHOSPHOLIPASE, LECTIN RECEPTOR RELATED"/>
    <property type="match status" value="1"/>
</dbReference>
<dbReference type="EMBL" id="OC856327">
    <property type="protein sequence ID" value="CAD7623588.1"/>
    <property type="molecule type" value="Genomic_DNA"/>
</dbReference>
<dbReference type="PROSITE" id="PS00615">
    <property type="entry name" value="C_TYPE_LECTIN_1"/>
    <property type="match status" value="2"/>
</dbReference>
<dbReference type="Gene3D" id="3.10.100.10">
    <property type="entry name" value="Mannose-Binding Protein A, subunit A"/>
    <property type="match status" value="2"/>
</dbReference>
<dbReference type="SUPFAM" id="SSF56436">
    <property type="entry name" value="C-type lectin-like"/>
    <property type="match status" value="2"/>
</dbReference>
<dbReference type="CDD" id="cd00037">
    <property type="entry name" value="CLECT"/>
    <property type="match status" value="2"/>
</dbReference>
<evidence type="ECO:0000256" key="1">
    <source>
        <dbReference type="ARBA" id="ARBA00023157"/>
    </source>
</evidence>
<dbReference type="InterPro" id="IPR018378">
    <property type="entry name" value="C-type_lectin_CS"/>
</dbReference>
<dbReference type="InterPro" id="IPR001304">
    <property type="entry name" value="C-type_lectin-like"/>
</dbReference>
<dbReference type="InterPro" id="IPR016186">
    <property type="entry name" value="C-type_lectin-like/link_sf"/>
</dbReference>
<dbReference type="OrthoDB" id="6480597at2759"/>
<sequence length="780" mass="89053">MTPNKFTLMVYVAMVGTMGDYQTVVTACRGELDSTLPTINSQTEQDFLNQMIVKYKIIENVWLDAGIKNKHIVWADSSSGEYENWRSGSPVNNSNCVEMVPDQGNVGKWQDVPCAKKNSYVCKRVVMWSGQRTERLIRDNRRLLEGALNIITILTHNQDKHETEITMLKQSQVPIGFIYVQLPGQIDPKTLWPEYTWSDSTSPYAGQFFRAEGNGSLEFGKGVQNENAPRLSAVEQMDNADYGAHIDVTPGTWSKYIWSGYNPENKHTYSHRFYETGGEIRTRNQAVRLFKRLNKLSCFVGDLTLDDVITKMTKLEQKLAQHQSKISIGFIYVQLPDQVEPTSLWPTYTWSDVTANYAGDFFRAEGKGSLAFGTGAQAQSGPRLSAVYSNHNVSMNFNINITAGVWSDYIYTGGDSKTVLDEVRPPKLITSDNVCDDWSDIFHDDYYDICYKYYSGVADYHKMVKECNALNDSSLPTINTKAEQDFLINMMIKYKMVESVWLDASIKDKHIVWSDRSSGEYENWMSGRPVNNDNCVEMLADEVNRGKWEDQPCTKLNGYICKRVVMWSDQETARLIRDERRSLDAEIRSGYKCVGVEMIPDQGNIGKWQDIACAKKNSYLCKRVVIGSDQRTERLIRDNRRLLNEALQEISQLKQNQVPIGFTYVQLPNQDHPTKLWPTYKWSDVTATYAGQFFRAEGSGSCEFEGGIQTENAPRLSQIQRMDNEGHDPWTINVSPNAWSPWIFTGQDGGGHLHYLRFYETGGEVRPRNQAVRIFKRINL</sequence>
<protein>
    <recommendedName>
        <fullName evidence="2">C-type lectin domain-containing protein</fullName>
    </recommendedName>
</protein>
<organism evidence="3">
    <name type="scientific">Medioppia subpectinata</name>
    <dbReference type="NCBI Taxonomy" id="1979941"/>
    <lineage>
        <taxon>Eukaryota</taxon>
        <taxon>Metazoa</taxon>
        <taxon>Ecdysozoa</taxon>
        <taxon>Arthropoda</taxon>
        <taxon>Chelicerata</taxon>
        <taxon>Arachnida</taxon>
        <taxon>Acari</taxon>
        <taxon>Acariformes</taxon>
        <taxon>Sarcoptiformes</taxon>
        <taxon>Oribatida</taxon>
        <taxon>Brachypylina</taxon>
        <taxon>Oppioidea</taxon>
        <taxon>Oppiidae</taxon>
        <taxon>Medioppia</taxon>
    </lineage>
</organism>
<dbReference type="SMART" id="SM00034">
    <property type="entry name" value="CLECT"/>
    <property type="match status" value="2"/>
</dbReference>
<dbReference type="InterPro" id="IPR016187">
    <property type="entry name" value="CTDL_fold"/>
</dbReference>
<dbReference type="PROSITE" id="PS50041">
    <property type="entry name" value="C_TYPE_LECTIN_2"/>
    <property type="match status" value="2"/>
</dbReference>
<dbReference type="EMBL" id="CAJPIZ010001752">
    <property type="protein sequence ID" value="CAG2104018.1"/>
    <property type="molecule type" value="Genomic_DNA"/>
</dbReference>